<protein>
    <submittedName>
        <fullName evidence="3">Uncharacterized protein LOC113211336</fullName>
    </submittedName>
</protein>
<dbReference type="GeneID" id="113211336"/>
<evidence type="ECO:0000313" key="2">
    <source>
        <dbReference type="Proteomes" id="UP000504606"/>
    </source>
</evidence>
<dbReference type="Proteomes" id="UP000504606">
    <property type="component" value="Unplaced"/>
</dbReference>
<gene>
    <name evidence="3" type="primary">LOC113211336</name>
</gene>
<keyword evidence="1" id="KW-0732">Signal</keyword>
<feature type="chain" id="PRO_5026828289" evidence="1">
    <location>
        <begin position="24"/>
        <end position="198"/>
    </location>
</feature>
<evidence type="ECO:0000313" key="3">
    <source>
        <dbReference type="RefSeq" id="XP_026285472.1"/>
    </source>
</evidence>
<keyword evidence="2" id="KW-1185">Reference proteome</keyword>
<feature type="signal peptide" evidence="1">
    <location>
        <begin position="1"/>
        <end position="23"/>
    </location>
</feature>
<accession>A0A6J1SX74</accession>
<sequence>MLQDMLAFILVVVVLTNQSGVYGTTILSSIGPYKAVTERFLDFEHSESQNHSRPWRWHLRTTHFNPQKPKEIQLLNGNVTAVNRTFDDSLPAAVILDIRSNNQWKENAFVFRFRKRACTALRTNIPFFYDALFKKSEMKGVCSHGPGVYEVNNVPVEWTFPNVPIMPYGVYRFRLMCGREEDLIFSGAAECRLVPRLE</sequence>
<dbReference type="AlphaFoldDB" id="A0A6J1SX74"/>
<name>A0A6J1SX74_FRAOC</name>
<dbReference type="KEGG" id="foc:113211336"/>
<evidence type="ECO:0000256" key="1">
    <source>
        <dbReference type="SAM" id="SignalP"/>
    </source>
</evidence>
<dbReference type="OrthoDB" id="10470646at2759"/>
<proteinExistence type="predicted"/>
<organism evidence="2 3">
    <name type="scientific">Frankliniella occidentalis</name>
    <name type="common">Western flower thrips</name>
    <name type="synonym">Euthrips occidentalis</name>
    <dbReference type="NCBI Taxonomy" id="133901"/>
    <lineage>
        <taxon>Eukaryota</taxon>
        <taxon>Metazoa</taxon>
        <taxon>Ecdysozoa</taxon>
        <taxon>Arthropoda</taxon>
        <taxon>Hexapoda</taxon>
        <taxon>Insecta</taxon>
        <taxon>Pterygota</taxon>
        <taxon>Neoptera</taxon>
        <taxon>Paraneoptera</taxon>
        <taxon>Thysanoptera</taxon>
        <taxon>Terebrantia</taxon>
        <taxon>Thripoidea</taxon>
        <taxon>Thripidae</taxon>
        <taxon>Frankliniella</taxon>
    </lineage>
</organism>
<dbReference type="RefSeq" id="XP_026285472.1">
    <property type="nucleotide sequence ID" value="XM_026429687.2"/>
</dbReference>
<reference evidence="3" key="1">
    <citation type="submission" date="2025-08" db="UniProtKB">
        <authorList>
            <consortium name="RefSeq"/>
        </authorList>
    </citation>
    <scope>IDENTIFICATION</scope>
    <source>
        <tissue evidence="3">Whole organism</tissue>
    </source>
</reference>